<dbReference type="Proteomes" id="UP001221686">
    <property type="component" value="Unassembled WGS sequence"/>
</dbReference>
<reference evidence="1 2" key="1">
    <citation type="submission" date="2022-11" db="EMBL/GenBank/DDBJ databases">
        <title>Minimal conservation of predation-associated metabolite biosynthetic gene clusters underscores biosynthetic potential of Myxococcota including descriptions for ten novel species: Archangium lansinium sp. nov., Myxococcus landrumus sp. nov., Nannocystis bai.</title>
        <authorList>
            <person name="Ahearne A."/>
            <person name="Stevens C."/>
            <person name="Dowd S."/>
        </authorList>
    </citation>
    <scope>NUCLEOTIDE SEQUENCE [LARGE SCALE GENOMIC DNA]</scope>
    <source>
        <strain evidence="1 2">BB15-2</strain>
    </source>
</reference>
<dbReference type="Gene3D" id="3.40.50.450">
    <property type="match status" value="1"/>
</dbReference>
<proteinExistence type="predicted"/>
<protein>
    <submittedName>
        <fullName evidence="1">SIR2 family protein</fullName>
    </submittedName>
</protein>
<dbReference type="EMBL" id="JAQNDL010000003">
    <property type="protein sequence ID" value="MDC0721781.1"/>
    <property type="molecule type" value="Genomic_DNA"/>
</dbReference>
<comment type="caution">
    <text evidence="1">The sequence shown here is derived from an EMBL/GenBank/DDBJ whole genome shotgun (WGS) entry which is preliminary data.</text>
</comment>
<evidence type="ECO:0000313" key="2">
    <source>
        <dbReference type="Proteomes" id="UP001221686"/>
    </source>
</evidence>
<evidence type="ECO:0000313" key="1">
    <source>
        <dbReference type="EMBL" id="MDC0721781.1"/>
    </source>
</evidence>
<organism evidence="1 2">
    <name type="scientific">Nannocystis bainbridge</name>
    <dbReference type="NCBI Taxonomy" id="2995303"/>
    <lineage>
        <taxon>Bacteria</taxon>
        <taxon>Pseudomonadati</taxon>
        <taxon>Myxococcota</taxon>
        <taxon>Polyangia</taxon>
        <taxon>Nannocystales</taxon>
        <taxon>Nannocystaceae</taxon>
        <taxon>Nannocystis</taxon>
    </lineage>
</organism>
<dbReference type="Pfam" id="PF13289">
    <property type="entry name" value="SIR2_2"/>
    <property type="match status" value="1"/>
</dbReference>
<name>A0ABT5E7D6_9BACT</name>
<dbReference type="SUPFAM" id="SSF52467">
    <property type="entry name" value="DHS-like NAD/FAD-binding domain"/>
    <property type="match status" value="1"/>
</dbReference>
<accession>A0ABT5E7D6</accession>
<gene>
    <name evidence="1" type="ORF">POL25_33035</name>
</gene>
<dbReference type="InterPro" id="IPR029035">
    <property type="entry name" value="DHS-like_NAD/FAD-binding_dom"/>
</dbReference>
<dbReference type="RefSeq" id="WP_272090288.1">
    <property type="nucleotide sequence ID" value="NZ_JAQNDL010000003.1"/>
</dbReference>
<keyword evidence="2" id="KW-1185">Reference proteome</keyword>
<sequence>MTNIPWIMIAGTGTDPLPAELETVAHQLGVALARADCGVISCGWAGVDRALGAAFVAELRATRRDPRDRFKQVLQRGRTPSVEDGESIDVEQDAEEYLVAVDRADVVILLAGRGGTYLVYKHARRANKLVLPLPATEGDARRAFGDIRDKFDRAANLGVTASEFAALDRPAGEAAEAVLRLIRQHLEAREIRDGDYLKADSVVGRDNEAAFTRLVREIQRTDMLGFIGAGASIPGGYPDWGTLIDRMRHALPSEIARTMAWVAREDDMLMRAEHYRSLLGEDYGRFIREQFDDDAGRCGPLHLDLVRLPVAHVLTTNYDTLLERAHAQAHPGELPLPTDWKNASDVESFLRAARRRGERRRYVHVHGLYNDPAHVVLTESDYQERYCRETASEALLSALFTAHAFLFVGFSFSDLDVMGVFRNTMARVRVSEPLHYAFMALDPRTHDPTLVRRRLRQKFKIDPIFYMYTPDHAGLRQLVTRLLATTTPA</sequence>